<evidence type="ECO:0000256" key="2">
    <source>
        <dbReference type="ARBA" id="ARBA00006727"/>
    </source>
</evidence>
<feature type="transmembrane region" description="Helical" evidence="4">
    <location>
        <begin position="53"/>
        <end position="74"/>
    </location>
</feature>
<feature type="transmembrane region" description="Helical" evidence="4">
    <location>
        <begin position="276"/>
        <end position="298"/>
    </location>
</feature>
<protein>
    <submittedName>
        <fullName evidence="5">Putative mfs monocarboxylate</fullName>
    </submittedName>
</protein>
<dbReference type="GO" id="GO:0016020">
    <property type="term" value="C:membrane"/>
    <property type="evidence" value="ECO:0007669"/>
    <property type="project" value="UniProtKB-SubCell"/>
</dbReference>
<feature type="transmembrane region" description="Helical" evidence="4">
    <location>
        <begin position="151"/>
        <end position="172"/>
    </location>
</feature>
<proteinExistence type="inferred from homology"/>
<keyword evidence="4" id="KW-1133">Transmembrane helix</keyword>
<dbReference type="SUPFAM" id="SSF103473">
    <property type="entry name" value="MFS general substrate transporter"/>
    <property type="match status" value="1"/>
</dbReference>
<comment type="caution">
    <text evidence="5">The sequence shown here is derived from an EMBL/GenBank/DDBJ whole genome shotgun (WGS) entry which is preliminary data.</text>
</comment>
<feature type="transmembrane region" description="Helical" evidence="4">
    <location>
        <begin position="371"/>
        <end position="394"/>
    </location>
</feature>
<reference evidence="5 6" key="2">
    <citation type="submission" date="2015-05" db="EMBL/GenBank/DDBJ databases">
        <authorList>
            <person name="Morales-Cruz A."/>
            <person name="Amrine K.C."/>
            <person name="Cantu D."/>
        </authorList>
    </citation>
    <scope>NUCLEOTIDE SEQUENCE [LARGE SCALE GENOMIC DNA]</scope>
    <source>
        <strain evidence="5">UCRPC4</strain>
    </source>
</reference>
<feature type="transmembrane region" description="Helical" evidence="4">
    <location>
        <begin position="345"/>
        <end position="365"/>
    </location>
</feature>
<sequence>MRLPEMFFSILNHLGRSGCNEDIDKPVETSVTDLSVEAKPPPAIDSSWEANKVLLAAVFCQAFIEGIPLCFGIFENHYQDLGLPGHERSSWIGVCAIGMLYVGAPFINYLCEGLKFKPECFIQCAWAICVISMVAASFCTTINTLAITQGFLLGLSLLIIEMPSLIIVNTWFVKRRGFAYGLIFSAADIFGAGYGYLAQYVLHRHGMRATFLTFAVLAFVIPGTSMWFLRPRPCSPSEDASEESTARTEPLNNNECPESTIVDEPPHSRPAHLRPLLYLFLLGTCIQSFAYYIPSIYLPTYNTQVVASLVDGSNQNTNLLGVFNLSQIPGEFIFGWLSDRTDVHFLSTVSSLVASIATFLLWAGLIGDFPASLGTLMAFAGLFGGFGGGFLALWSRMSMCFDSKVQGQRVYSMLSMIRGIATFASGPISSALLKLGTKLQNQSSNPVPQTQTQTHRGIETRYKVMILFVACCMAVSALIAASGFFIERWEKRQNNRNSPPVVNGIDPENNCYRHQGTQIEDSRVPPLGLEKSAVGMNDYGRERGRDYCKDRRRRDGWMGE</sequence>
<dbReference type="OrthoDB" id="2213137at2759"/>
<feature type="transmembrane region" description="Helical" evidence="4">
    <location>
        <begin position="464"/>
        <end position="486"/>
    </location>
</feature>
<feature type="transmembrane region" description="Helical" evidence="4">
    <location>
        <begin position="123"/>
        <end position="145"/>
    </location>
</feature>
<feature type="transmembrane region" description="Helical" evidence="4">
    <location>
        <begin position="318"/>
        <end position="338"/>
    </location>
</feature>
<feature type="region of interest" description="Disordered" evidence="3">
    <location>
        <begin position="238"/>
        <end position="266"/>
    </location>
</feature>
<keyword evidence="4" id="KW-0472">Membrane</keyword>
<dbReference type="InterPro" id="IPR036259">
    <property type="entry name" value="MFS_trans_sf"/>
</dbReference>
<keyword evidence="6" id="KW-1185">Reference proteome</keyword>
<dbReference type="Pfam" id="PF07690">
    <property type="entry name" value="MFS_1"/>
    <property type="match status" value="1"/>
</dbReference>
<gene>
    <name evidence="5" type="ORF">UCRPC4_g05939</name>
</gene>
<accession>A0A0G2GHJ3</accession>
<comment type="similarity">
    <text evidence="2">Belongs to the major facilitator superfamily. Monocarboxylate porter (TC 2.A.1.13) family.</text>
</comment>
<dbReference type="PANTHER" id="PTHR11360">
    <property type="entry name" value="MONOCARBOXYLATE TRANSPORTER"/>
    <property type="match status" value="1"/>
</dbReference>
<feature type="transmembrane region" description="Helical" evidence="4">
    <location>
        <begin position="415"/>
        <end position="433"/>
    </location>
</feature>
<dbReference type="GO" id="GO:0022857">
    <property type="term" value="F:transmembrane transporter activity"/>
    <property type="evidence" value="ECO:0007669"/>
    <property type="project" value="InterPro"/>
</dbReference>
<comment type="subcellular location">
    <subcellularLocation>
        <location evidence="1">Membrane</location>
        <topology evidence="1">Multi-pass membrane protein</topology>
    </subcellularLocation>
</comment>
<evidence type="ECO:0000313" key="6">
    <source>
        <dbReference type="Proteomes" id="UP000053317"/>
    </source>
</evidence>
<dbReference type="PANTHER" id="PTHR11360:SF287">
    <property type="entry name" value="MFS MONOCARBOXYLATE TRANSPORTER"/>
    <property type="match status" value="1"/>
</dbReference>
<evidence type="ECO:0000313" key="5">
    <source>
        <dbReference type="EMBL" id="KKY16430.1"/>
    </source>
</evidence>
<dbReference type="InterPro" id="IPR050327">
    <property type="entry name" value="Proton-linked_MCT"/>
</dbReference>
<evidence type="ECO:0000256" key="4">
    <source>
        <dbReference type="SAM" id="Phobius"/>
    </source>
</evidence>
<dbReference type="AlphaFoldDB" id="A0A0G2GHJ3"/>
<evidence type="ECO:0000256" key="1">
    <source>
        <dbReference type="ARBA" id="ARBA00004141"/>
    </source>
</evidence>
<feature type="transmembrane region" description="Helical" evidence="4">
    <location>
        <begin position="179"/>
        <end position="197"/>
    </location>
</feature>
<evidence type="ECO:0000256" key="3">
    <source>
        <dbReference type="SAM" id="MobiDB-lite"/>
    </source>
</evidence>
<dbReference type="Proteomes" id="UP000053317">
    <property type="component" value="Unassembled WGS sequence"/>
</dbReference>
<dbReference type="EMBL" id="LCWF01000161">
    <property type="protein sequence ID" value="KKY16430.1"/>
    <property type="molecule type" value="Genomic_DNA"/>
</dbReference>
<name>A0A0G2GHJ3_PHACM</name>
<dbReference type="Gene3D" id="1.20.1250.20">
    <property type="entry name" value="MFS general substrate transporter like domains"/>
    <property type="match status" value="2"/>
</dbReference>
<keyword evidence="4" id="KW-0812">Transmembrane</keyword>
<feature type="transmembrane region" description="Helical" evidence="4">
    <location>
        <begin position="90"/>
        <end position="111"/>
    </location>
</feature>
<organism evidence="5 6">
    <name type="scientific">Phaeomoniella chlamydospora</name>
    <name type="common">Phaeoacremonium chlamydosporum</name>
    <dbReference type="NCBI Taxonomy" id="158046"/>
    <lineage>
        <taxon>Eukaryota</taxon>
        <taxon>Fungi</taxon>
        <taxon>Dikarya</taxon>
        <taxon>Ascomycota</taxon>
        <taxon>Pezizomycotina</taxon>
        <taxon>Eurotiomycetes</taxon>
        <taxon>Chaetothyriomycetidae</taxon>
        <taxon>Phaeomoniellales</taxon>
        <taxon>Phaeomoniellaceae</taxon>
        <taxon>Phaeomoniella</taxon>
    </lineage>
</organism>
<feature type="transmembrane region" description="Helical" evidence="4">
    <location>
        <begin position="209"/>
        <end position="229"/>
    </location>
</feature>
<dbReference type="InterPro" id="IPR011701">
    <property type="entry name" value="MFS"/>
</dbReference>
<reference evidence="5 6" key="1">
    <citation type="submission" date="2015-05" db="EMBL/GenBank/DDBJ databases">
        <title>Distinctive expansion of gene families associated with plant cell wall degradation and secondary metabolism in the genomes of grapevine trunk pathogens.</title>
        <authorList>
            <person name="Lawrence D.P."/>
            <person name="Travadon R."/>
            <person name="Rolshausen P.E."/>
            <person name="Baumgartner K."/>
        </authorList>
    </citation>
    <scope>NUCLEOTIDE SEQUENCE [LARGE SCALE GENOMIC DNA]</scope>
    <source>
        <strain evidence="5">UCRPC4</strain>
    </source>
</reference>